<feature type="region of interest" description="Disordered" evidence="1">
    <location>
        <begin position="1199"/>
        <end position="1219"/>
    </location>
</feature>
<dbReference type="Pfam" id="PF21894">
    <property type="entry name" value="N4_RNAP_helical"/>
    <property type="match status" value="1"/>
</dbReference>
<organism evidence="4 5">
    <name type="scientific">Vibrio phage pVco-5</name>
    <dbReference type="NCBI Taxonomy" id="1965485"/>
    <lineage>
        <taxon>Viruses</taxon>
        <taxon>Duplodnaviria</taxon>
        <taxon>Heunggongvirae</taxon>
        <taxon>Uroviricota</taxon>
        <taxon>Caudoviricetes</taxon>
        <taxon>Schitoviridae</taxon>
        <taxon>Vicoquintavirus</taxon>
        <taxon>Vicoquintavirus Pvco5</taxon>
    </lineage>
</organism>
<proteinExistence type="predicted"/>
<accession>A0A1W6JV15</accession>
<feature type="compositionally biased region" description="Polar residues" evidence="1">
    <location>
        <begin position="1209"/>
        <end position="1219"/>
    </location>
</feature>
<feature type="domain" description="Virion DNA-directed RNA polymerase" evidence="2">
    <location>
        <begin position="1224"/>
        <end position="1335"/>
    </location>
</feature>
<protein>
    <submittedName>
        <fullName evidence="4">Virion-encapsulated RNA polymerase</fullName>
    </submittedName>
</protein>
<evidence type="ECO:0000313" key="5">
    <source>
        <dbReference type="Proteomes" id="UP000225564"/>
    </source>
</evidence>
<feature type="domain" description="Bacteriophage N4 RNA polymerase helical" evidence="3">
    <location>
        <begin position="1524"/>
        <end position="1607"/>
    </location>
</feature>
<dbReference type="Pfam" id="PF21867">
    <property type="entry name" value="vRNAP_dom_2"/>
    <property type="match status" value="1"/>
</dbReference>
<reference evidence="4 5" key="1">
    <citation type="submission" date="2017-02" db="EMBL/GenBank/DDBJ databases">
        <title>Comeplete genome sequence of Bacteriophage pVco-5, that infects Vibrio corallilyticus.</title>
        <authorList>
            <person name="Kim H.J."/>
            <person name="Park S.C."/>
        </authorList>
    </citation>
    <scope>NUCLEOTIDE SEQUENCE [LARGE SCALE GENOMIC DNA]</scope>
</reference>
<dbReference type="EMBL" id="KY612839">
    <property type="protein sequence ID" value="ARM71100.1"/>
    <property type="molecule type" value="Genomic_DNA"/>
</dbReference>
<feature type="region of interest" description="Disordered" evidence="1">
    <location>
        <begin position="704"/>
        <end position="739"/>
    </location>
</feature>
<sequence length="3095" mass="340704">MPNTEFMDALSNDVNSRMGQISNDAQASLLSSSYVEDINRANRQAAIEDMSFGESAVNIGKSFIEGVTRGLSESVTTGAQAEGAKLLQLPDEVIQAYNTVRNPNATEEERAKALDKLAEPADKQEERRGSSFGQFGAVQALARTETYAERIDAALAAQKQAKDIVDAATSLVDINPGNRNKMAADMAPAMQQFDEAWKSDDLSAIAKAGQVLGATLDTIRAAIENPAAIAEYSVESLGQAPFGIIGSAGYSGTVFADAIADYQEKNDGKLPSAADMQEMAAWSVGAGALDRIGDASLVKSAKKASQTGAQTLKETLKGLGKSAVTEGATEAAQTAIEEDVSKLREVQDYGKLLEAGVIGAAAGTTIEGGAVTAKAVKETTTKAKTSLQERNKAFVEKRDAKKSAIESGDVSAFTDTTSDSFSLGESVEVLSKAAAKNPEKREEFYQTAREQTLAKNAEVISLKEELIELGSKESPTEADATRVQEIESELSTLEPEVAKAADTVRAMRVEATPDAATVEQDVQAATTGDVEAAKRSFGSFRVDPESLTADQADAIANADNGLTESENTELRAYATVQRSLETLSTVGSHIVDGGVSRDTGREMLGIRDYQDMVFSGNQDTANKGLQGLKAFADRHTAKADNIEQAYATYQQTKEPQKVDIGSGKQLTIDARSRNLVGTVRQEANALNDAYAAMSPVVTPVAQPTEPVQTQAEEVTPTPEPVAEPEAVQEQPTEQAPTEGTTSVKVGARVYNVTGDSIIDTTTGEEVAAPRARQQIAVLAEKQRATAPDTVVVPDEGIIPTKTLSERNKEVAAFVQSRNEALTKVNEVPLSEWANRARQANPALDTSAATVEGLRLQQEAIKEVYDRYPNSELQRLSTAQEQVAPESLVEQTSVSPEPTDVGLATELSSPAVPAQPVPDQIKDYSLAKELTSKEDTTNLVSEYFNAGNKKSALNKVNDFGTRLKNDTTNTLEQVYEGAVPTEAEVVARSFANFNQSFTGALDSVFEVKEDYLSDDYVQYLVDESGQLPANVKTAMAVGAYEWVIASGKESTIQTYDSIRNLLGLSDEDYVEPELVNVIPTGTRRTSIINSLGTAAFKTLNLKMAPTAPVDAQTRLETAMGLWAYEALRKADVLQEAKPVKGSAIKNVYGVGAPRAIQDLEGSESYVMTQLNLTPGIERVIETNREKSSFMSDVFGSVSERPMPSFKAPKGTTTVSKSTQKVPESQRKILEEDQKKPYYLRQDTVGSFFEFEDDLRKEMLGYVSDTSKIMDVTKAGVDGANRAIERELEIAQEWYQEVQNQTEGIDTPFYLPHTVWKQGRMGIGTRFNPQSSKIHRYMTNRGEWNTTFDFNTEGENYFLLAVGEGFDIEVPKFASDSNGTASQKALEKLNDVLAKEDIRNAIDAMKSIMAGNNTRENQEAVAKGVKAGEGKMKSYLSIVEMAKYENAKASGETSFSHNLAREVDGITNGVAITTLQFSSDNLEQMFTQLQRMGMYDTDLTYNEWQANPANKDSYKSLAENWQRAIEAEVQNQPALQKQYVELSKLFGSFGKLNEEGEMEVTSDGRKIAKGPLMTSIYGAGIATIADHLGSQAIDKIYANLQKAYDTQNTQLVRETLATVNALTGNNYKITKGSQILEFKLTKKDIRNLKQATANVYQAPLKDAMESEYEVSFNARTQLNAAANLAHELFMGMYENEIGKYETLTNEVQQQVLEQLKPVTPIVNTANSKLSSKNLDTQLNTGLMLSGFEMVPAPKEVKVSIKSTKLKGKKSSTSGGQLRSFKAPGAAPIPTMTQSIDAATQVQMLKNATILNVHDASYISGNNFGSDKEKYNQGFLSINYQYSIPQEIAQMLSRVVDGYVASGLEVPPEALKAASKSILGTDTGTLEQLTSAINGLATDHMQNKQKVMKAIVRSEQYSNGEDSAFVPKHKFGSSPQRVIEDNFTFDDTRSIDSMTTERVFEELQKVSVVKDSTNHFEHLRNVINDVVNQAITPFNLHIGSSTETETIGSTDGTDMYIVNQVDGALPKSGSLANGIRMSSSEVFAHELVHNVSMVGVEQQMQERNELVALWNQAKKVVTPRDFMNDPQMSESDPTFKDEYEAAQQRWNHVFKPTVVGKEKGRRRSNHLHEFVALGVTNENFIKALSKIEYANKADELNTATGSVGKLAQRVYNFFRRMLSALQSRMLSTYGKTADKQLEELFKAFAGVDTSAKNALKAKTLRVVKPAQNFIETQVERAVDTVFADTFKKFSDKASAKVKEAVKSGNVQTLTSIIETGYNKLRKSDKSAAELFLSLATEARGRYNYVGILHDMKRLANKNIDRFRMQVRTDYRTAINEAFKEKLTVEQRQALSYGLLKTDLSSLGLTDAEALALVANRSDLTTKIKELEAKAMTFQGYGNYYIRQAKNLGQFMMTGKSYIPNAMLNAQNIADAIGTHRSMPKHARNAEPVIDALATLYAIQAMPTKDKQRFNALVQDDLDGVIFSLNLTKELHKRSKEEFKDNSRHMVKGFMTDKVDPNVAIKVGTLDEQADMEDQGYSLGEAVPKDPNDPDKTTKYLYVNNYGGIPANIGGVSYLMTDTHRGTDVVQSTTSSHNVVNTSDFDAMASKARLATVDSWTSNNLTSRTYSAPLVNQNGDIVNYRYVMSDKVKDDILHRDSSFDDLMGIMMSNLAVKDDMRKQNEDLTKVLRKMYDEDKDNRDDYVSISPRSASEEHREIYRLLPEDMKEAIAASWGGKERLYVRRDVVDLLFGYHKYTAANIWQLDKEERNVYQKLFTNFVEMIFGKKAALRVRQGEELMTALAKAVKDIIVIKSGVVTLGNMLSNVVLLKMMGVPLVDILKGHKDSFKAMRQYKDLNQELEQVRIKLGSPTLSANQRTVYESRLIELEDEMAANPVVDMIDQGLLSTIVEDVDTEVEEYKLRQKVNRKLSDIGWQDRIEDATNRIPQGVRDVAKEALVMQGSNLYDFLSEAAQFSDFGARYVLYKKKLAEGMEPDVAAGYVMDIFIDYDLPTHKGVQYLNDLGLLMFSKYLIRVQRIIAKTFAENPARATIIMLLQNFFGDIPDIMDSTMIVETNPLTRIANPVESFLGAAPDIVTMKPFS</sequence>
<name>A0A1W6JV15_9CAUD</name>
<dbReference type="InterPro" id="IPR054062">
    <property type="entry name" value="vRNAP_dom2"/>
</dbReference>
<evidence type="ECO:0000313" key="4">
    <source>
        <dbReference type="EMBL" id="ARM71100.1"/>
    </source>
</evidence>
<evidence type="ECO:0000256" key="1">
    <source>
        <dbReference type="SAM" id="MobiDB-lite"/>
    </source>
</evidence>
<evidence type="ECO:0000259" key="2">
    <source>
        <dbReference type="Pfam" id="PF21867"/>
    </source>
</evidence>
<feature type="region of interest" description="Disordered" evidence="1">
    <location>
        <begin position="875"/>
        <end position="897"/>
    </location>
</feature>
<dbReference type="Proteomes" id="UP000225564">
    <property type="component" value="Segment"/>
</dbReference>
<dbReference type="InterPro" id="IPR053805">
    <property type="entry name" value="N4_RNAP_helical"/>
</dbReference>
<evidence type="ECO:0000259" key="3">
    <source>
        <dbReference type="Pfam" id="PF21894"/>
    </source>
</evidence>
<gene>
    <name evidence="4" type="ORF">pVco5_111</name>
</gene>
<keyword evidence="5" id="KW-1185">Reference proteome</keyword>